<evidence type="ECO:0000259" key="15">
    <source>
        <dbReference type="PROSITE" id="PS50253"/>
    </source>
</evidence>
<comment type="catalytic activity">
    <reaction evidence="11">
        <text>4 Fe(II)-[cytochrome c] + O2 + 8 H(+)(in) = 4 Fe(III)-[cytochrome c] + 2 H2O + 4 H(+)(out)</text>
        <dbReference type="Rhea" id="RHEA:11436"/>
        <dbReference type="Rhea" id="RHEA-COMP:10350"/>
        <dbReference type="Rhea" id="RHEA-COMP:14399"/>
        <dbReference type="ChEBI" id="CHEBI:15377"/>
        <dbReference type="ChEBI" id="CHEBI:15378"/>
        <dbReference type="ChEBI" id="CHEBI:15379"/>
        <dbReference type="ChEBI" id="CHEBI:29033"/>
        <dbReference type="ChEBI" id="CHEBI:29034"/>
        <dbReference type="EC" id="7.1.1.9"/>
    </reaction>
</comment>
<feature type="compositionally biased region" description="Polar residues" evidence="13">
    <location>
        <begin position="1"/>
        <end position="12"/>
    </location>
</feature>
<evidence type="ECO:0000256" key="13">
    <source>
        <dbReference type="SAM" id="MobiDB-lite"/>
    </source>
</evidence>
<dbReference type="GO" id="GO:0004129">
    <property type="term" value="F:cytochrome-c oxidase activity"/>
    <property type="evidence" value="ECO:0007669"/>
    <property type="project" value="UniProtKB-EC"/>
</dbReference>
<evidence type="ECO:0000313" key="16">
    <source>
        <dbReference type="EMBL" id="RNI24401.1"/>
    </source>
</evidence>
<name>A0A3M9MFT0_9MICO</name>
<accession>A0A3M9MFT0</accession>
<dbReference type="InterPro" id="IPR013833">
    <property type="entry name" value="Cyt_c_oxidase_su3_a-hlx"/>
</dbReference>
<dbReference type="PROSITE" id="PS50253">
    <property type="entry name" value="COX3"/>
    <property type="match status" value="1"/>
</dbReference>
<evidence type="ECO:0000256" key="11">
    <source>
        <dbReference type="ARBA" id="ARBA00047816"/>
    </source>
</evidence>
<dbReference type="GO" id="GO:0005886">
    <property type="term" value="C:plasma membrane"/>
    <property type="evidence" value="ECO:0007669"/>
    <property type="project" value="UniProtKB-SubCell"/>
</dbReference>
<dbReference type="SUPFAM" id="SSF81452">
    <property type="entry name" value="Cytochrome c oxidase subunit III-like"/>
    <property type="match status" value="1"/>
</dbReference>
<keyword evidence="7 14" id="KW-1133">Transmembrane helix</keyword>
<evidence type="ECO:0000256" key="14">
    <source>
        <dbReference type="SAM" id="Phobius"/>
    </source>
</evidence>
<dbReference type="FunFam" id="1.20.120.80:FF:000001">
    <property type="entry name" value="Cytochrome (Ubi)quinol oxidase subunit III"/>
    <property type="match status" value="1"/>
</dbReference>
<comment type="caution">
    <text evidence="16">The sequence shown here is derived from an EMBL/GenBank/DDBJ whole genome shotgun (WGS) entry which is preliminary data.</text>
</comment>
<feature type="transmembrane region" description="Helical" evidence="14">
    <location>
        <begin position="155"/>
        <end position="179"/>
    </location>
</feature>
<feature type="region of interest" description="Disordered" evidence="13">
    <location>
        <begin position="1"/>
        <end position="21"/>
    </location>
</feature>
<dbReference type="CDD" id="cd00386">
    <property type="entry name" value="Heme_Cu_Oxidase_III_like"/>
    <property type="match status" value="1"/>
</dbReference>
<proteinExistence type="inferred from homology"/>
<evidence type="ECO:0000256" key="1">
    <source>
        <dbReference type="ARBA" id="ARBA00004651"/>
    </source>
</evidence>
<feature type="transmembrane region" description="Helical" evidence="14">
    <location>
        <begin position="75"/>
        <end position="96"/>
    </location>
</feature>
<evidence type="ECO:0000313" key="17">
    <source>
        <dbReference type="Proteomes" id="UP000271678"/>
    </source>
</evidence>
<organism evidence="16 17">
    <name type="scientific">Flexivirga caeni</name>
    <dbReference type="NCBI Taxonomy" id="2294115"/>
    <lineage>
        <taxon>Bacteria</taxon>
        <taxon>Bacillati</taxon>
        <taxon>Actinomycetota</taxon>
        <taxon>Actinomycetes</taxon>
        <taxon>Micrococcales</taxon>
        <taxon>Dermacoccaceae</taxon>
        <taxon>Flexivirga</taxon>
    </lineage>
</organism>
<keyword evidence="6" id="KW-1278">Translocase</keyword>
<evidence type="ECO:0000256" key="3">
    <source>
        <dbReference type="ARBA" id="ARBA00012949"/>
    </source>
</evidence>
<dbReference type="EC" id="7.1.1.9" evidence="3"/>
<dbReference type="Pfam" id="PF00510">
    <property type="entry name" value="COX3"/>
    <property type="match status" value="1"/>
</dbReference>
<dbReference type="Proteomes" id="UP000271678">
    <property type="component" value="Unassembled WGS sequence"/>
</dbReference>
<comment type="subcellular location">
    <subcellularLocation>
        <location evidence="1 12">Cell membrane</location>
        <topology evidence="1 12">Multi-pass membrane protein</topology>
    </subcellularLocation>
</comment>
<dbReference type="OrthoDB" id="9810850at2"/>
<dbReference type="PANTHER" id="PTHR11403:SF2">
    <property type="entry name" value="CYTOCHROME BO(3) UBIQUINOL OXIDASE SUBUNIT 3"/>
    <property type="match status" value="1"/>
</dbReference>
<evidence type="ECO:0000256" key="2">
    <source>
        <dbReference type="ARBA" id="ARBA00010581"/>
    </source>
</evidence>
<reference evidence="16 17" key="1">
    <citation type="submission" date="2018-11" db="EMBL/GenBank/DDBJ databases">
        <title>Draft genome of Simplicispira Flexivirga sp. BO-16.</title>
        <authorList>
            <person name="Im W.T."/>
        </authorList>
    </citation>
    <scope>NUCLEOTIDE SEQUENCE [LARGE SCALE GENOMIC DNA]</scope>
    <source>
        <strain evidence="16 17">BO-16</strain>
    </source>
</reference>
<evidence type="ECO:0000256" key="5">
    <source>
        <dbReference type="ARBA" id="ARBA00022692"/>
    </source>
</evidence>
<evidence type="ECO:0000256" key="10">
    <source>
        <dbReference type="ARBA" id="ARBA00031625"/>
    </source>
</evidence>
<dbReference type="InterPro" id="IPR000298">
    <property type="entry name" value="Cyt_c_oxidase-like_su3"/>
</dbReference>
<evidence type="ECO:0000256" key="12">
    <source>
        <dbReference type="RuleBase" id="RU003376"/>
    </source>
</evidence>
<sequence length="220" mass="24471">MAIVATATTAHTSDSRIPAGHGPVSRPNLTAVGTMVWLASELMFFAGLFAMYFTIRSVAGPLWHERTSHLEVGYAFGNTCILVISSVWCQFGVFKAEAGKPHRDGRLWQVTTWGMREWYVLAFLFGAIFVSGQVLEYSNMFGDGISLNSDAYGSMFYMTTGFHALHVTGGLMAFLLIIGRTFTAKKFTHHQVTGAIVVSYYWHFVDVVWIALFATIYLLK</sequence>
<dbReference type="EMBL" id="RJJQ01000003">
    <property type="protein sequence ID" value="RNI24401.1"/>
    <property type="molecule type" value="Genomic_DNA"/>
</dbReference>
<dbReference type="AlphaFoldDB" id="A0A3M9MFT0"/>
<keyword evidence="4" id="KW-1003">Cell membrane</keyword>
<evidence type="ECO:0000256" key="4">
    <source>
        <dbReference type="ARBA" id="ARBA00022475"/>
    </source>
</evidence>
<keyword evidence="8 14" id="KW-0472">Membrane</keyword>
<comment type="similarity">
    <text evidence="2 12">Belongs to the cytochrome c oxidase subunit 3 family.</text>
</comment>
<dbReference type="RefSeq" id="WP_123270440.1">
    <property type="nucleotide sequence ID" value="NZ_RJJQ01000003.1"/>
</dbReference>
<feature type="transmembrane region" description="Helical" evidence="14">
    <location>
        <begin position="117"/>
        <end position="135"/>
    </location>
</feature>
<keyword evidence="5 12" id="KW-0812">Transmembrane</keyword>
<protein>
    <recommendedName>
        <fullName evidence="3">cytochrome-c oxidase</fullName>
        <ecNumber evidence="3">7.1.1.9</ecNumber>
    </recommendedName>
    <alternativeName>
        <fullName evidence="9">Cytochrome aa3 subunit 3</fullName>
    </alternativeName>
    <alternativeName>
        <fullName evidence="10">Cytochrome c oxidase polypeptide III</fullName>
    </alternativeName>
</protein>
<dbReference type="InterPro" id="IPR035973">
    <property type="entry name" value="Cyt_c_oxidase_su3-like_sf"/>
</dbReference>
<feature type="transmembrane region" description="Helical" evidence="14">
    <location>
        <begin position="35"/>
        <end position="55"/>
    </location>
</feature>
<dbReference type="InterPro" id="IPR024791">
    <property type="entry name" value="Cyt_c/ubiquinol_Oxase_su3"/>
</dbReference>
<dbReference type="PANTHER" id="PTHR11403">
    <property type="entry name" value="CYTOCHROME C OXIDASE SUBUNIT III"/>
    <property type="match status" value="1"/>
</dbReference>
<evidence type="ECO:0000256" key="8">
    <source>
        <dbReference type="ARBA" id="ARBA00023136"/>
    </source>
</evidence>
<dbReference type="Gene3D" id="1.20.120.80">
    <property type="entry name" value="Cytochrome c oxidase, subunit III, four-helix bundle"/>
    <property type="match status" value="1"/>
</dbReference>
<dbReference type="GO" id="GO:0019646">
    <property type="term" value="P:aerobic electron transport chain"/>
    <property type="evidence" value="ECO:0007669"/>
    <property type="project" value="InterPro"/>
</dbReference>
<feature type="transmembrane region" description="Helical" evidence="14">
    <location>
        <begin position="200"/>
        <end position="219"/>
    </location>
</feature>
<evidence type="ECO:0000256" key="6">
    <source>
        <dbReference type="ARBA" id="ARBA00022967"/>
    </source>
</evidence>
<gene>
    <name evidence="16" type="ORF">EFY87_05450</name>
</gene>
<keyword evidence="17" id="KW-1185">Reference proteome</keyword>
<evidence type="ECO:0000256" key="7">
    <source>
        <dbReference type="ARBA" id="ARBA00022989"/>
    </source>
</evidence>
<evidence type="ECO:0000256" key="9">
    <source>
        <dbReference type="ARBA" id="ARBA00031400"/>
    </source>
</evidence>
<feature type="domain" description="Heme-copper oxidase subunit III family profile" evidence="15">
    <location>
        <begin position="1"/>
        <end position="220"/>
    </location>
</feature>